<evidence type="ECO:0000256" key="1">
    <source>
        <dbReference type="ARBA" id="ARBA00012920"/>
    </source>
</evidence>
<protein>
    <recommendedName>
        <fullName evidence="1">asparaginase</fullName>
        <ecNumber evidence="1">3.5.1.1</ecNumber>
    </recommendedName>
</protein>
<dbReference type="PRINTS" id="PR00139">
    <property type="entry name" value="ASNGLNASE"/>
</dbReference>
<dbReference type="InterPro" id="IPR006033">
    <property type="entry name" value="AsnA_fam"/>
</dbReference>
<dbReference type="PANTHER" id="PTHR11707:SF28">
    <property type="entry name" value="60 KDA LYSOPHOSPHOLIPASE"/>
    <property type="match status" value="1"/>
</dbReference>
<gene>
    <name evidence="6" type="primary">ansA</name>
    <name evidence="6" type="ORF">GCM10011340_23490</name>
</gene>
<accession>A0ABQ3I9R2</accession>
<dbReference type="InterPro" id="IPR027474">
    <property type="entry name" value="L-asparaginase_N"/>
</dbReference>
<dbReference type="InterPro" id="IPR041725">
    <property type="entry name" value="L-asparaginase_I"/>
</dbReference>
<dbReference type="EC" id="3.5.1.1" evidence="1"/>
<feature type="domain" description="L-asparaginase N-terminal" evidence="4">
    <location>
        <begin position="19"/>
        <end position="209"/>
    </location>
</feature>
<proteinExistence type="predicted"/>
<comment type="caution">
    <text evidence="6">The sequence shown here is derived from an EMBL/GenBank/DDBJ whole genome shotgun (WGS) entry which is preliminary data.</text>
</comment>
<dbReference type="InterPro" id="IPR036152">
    <property type="entry name" value="Asp/glu_Ase-like_sf"/>
</dbReference>
<dbReference type="Pfam" id="PF17763">
    <property type="entry name" value="Asparaginase_C"/>
    <property type="match status" value="1"/>
</dbReference>
<dbReference type="NCBIfam" id="TIGR00519">
    <property type="entry name" value="asnASE_I"/>
    <property type="match status" value="1"/>
</dbReference>
<evidence type="ECO:0000256" key="3">
    <source>
        <dbReference type="PROSITE-ProRule" id="PRU10100"/>
    </source>
</evidence>
<sequence>MIKVKNIEHFEFTQKPKAHILLIYTGGTLGMDLNEEGALVPCGFEQILNRVPVIKELQVNISVVSFSEPIDSSNVQVEHWQLLAGLVYEHYDHFDAFLILHGTDTMAYTASAMSFMLEGVNKPVIFTGAQLPIASPRSDATENLVTSLEIAADKKDGKPIITEVCIFFNHVLLRGNRSKKVESQHFDAFESENYPILAEAGISIDYQWSYLKPYAKDFIQYQSEMDTHIAVLKLFPGLNESTVAHTVLAESVKGIILESYGSGNVPQEPWFLDLLRESVKQGKIILNVSQCNGGRVMHGKYETSSELDKIGVVSGHDLTFEAATTKMMYVLARYPNTRDAKKCLRTPIRGEMN</sequence>
<reference evidence="7" key="1">
    <citation type="journal article" date="2019" name="Int. J. Syst. Evol. Microbiol.">
        <title>The Global Catalogue of Microorganisms (GCM) 10K type strain sequencing project: providing services to taxonomists for standard genome sequencing and annotation.</title>
        <authorList>
            <consortium name="The Broad Institute Genomics Platform"/>
            <consortium name="The Broad Institute Genome Sequencing Center for Infectious Disease"/>
            <person name="Wu L."/>
            <person name="Ma J."/>
        </authorList>
    </citation>
    <scope>NUCLEOTIDE SEQUENCE [LARGE SCALE GENOMIC DNA]</scope>
    <source>
        <strain evidence="7">CGMCC 1.15111</strain>
    </source>
</reference>
<dbReference type="Pfam" id="PF00710">
    <property type="entry name" value="Asparaginase"/>
    <property type="match status" value="1"/>
</dbReference>
<evidence type="ECO:0000256" key="2">
    <source>
        <dbReference type="ARBA" id="ARBA00022801"/>
    </source>
</evidence>
<feature type="active site" evidence="3">
    <location>
        <position position="103"/>
    </location>
</feature>
<dbReference type="SUPFAM" id="SSF53774">
    <property type="entry name" value="Glutaminase/Asparaginase"/>
    <property type="match status" value="1"/>
</dbReference>
<organism evidence="6 7">
    <name type="scientific">Roseivirga thermotolerans</name>
    <dbReference type="NCBI Taxonomy" id="1758176"/>
    <lineage>
        <taxon>Bacteria</taxon>
        <taxon>Pseudomonadati</taxon>
        <taxon>Bacteroidota</taxon>
        <taxon>Cytophagia</taxon>
        <taxon>Cytophagales</taxon>
        <taxon>Roseivirgaceae</taxon>
        <taxon>Roseivirga</taxon>
    </lineage>
</organism>
<evidence type="ECO:0000313" key="7">
    <source>
        <dbReference type="Proteomes" id="UP000658258"/>
    </source>
</evidence>
<dbReference type="RefSeq" id="WP_189630450.1">
    <property type="nucleotide sequence ID" value="NZ_BNAG01000003.1"/>
</dbReference>
<dbReference type="InterPro" id="IPR027473">
    <property type="entry name" value="L-asparaginase_C"/>
</dbReference>
<dbReference type="PANTHER" id="PTHR11707">
    <property type="entry name" value="L-ASPARAGINASE"/>
    <property type="match status" value="1"/>
</dbReference>
<dbReference type="Proteomes" id="UP000658258">
    <property type="component" value="Unassembled WGS sequence"/>
</dbReference>
<dbReference type="SFLD" id="SFLDS00057">
    <property type="entry name" value="Glutaminase/Asparaginase"/>
    <property type="match status" value="1"/>
</dbReference>
<dbReference type="InterPro" id="IPR037152">
    <property type="entry name" value="L-asparaginase_N_sf"/>
</dbReference>
<evidence type="ECO:0000259" key="5">
    <source>
        <dbReference type="Pfam" id="PF17763"/>
    </source>
</evidence>
<dbReference type="InterPro" id="IPR027475">
    <property type="entry name" value="Asparaginase/glutaminase_AS2"/>
</dbReference>
<evidence type="ECO:0000313" key="6">
    <source>
        <dbReference type="EMBL" id="GHE67292.1"/>
    </source>
</evidence>
<dbReference type="PIRSF" id="PIRSF001220">
    <property type="entry name" value="L-ASNase_gatD"/>
    <property type="match status" value="1"/>
</dbReference>
<dbReference type="PROSITE" id="PS00917">
    <property type="entry name" value="ASN_GLN_ASE_2"/>
    <property type="match status" value="1"/>
</dbReference>
<keyword evidence="7" id="KW-1185">Reference proteome</keyword>
<evidence type="ECO:0000259" key="4">
    <source>
        <dbReference type="Pfam" id="PF00710"/>
    </source>
</evidence>
<dbReference type="InterPro" id="IPR040919">
    <property type="entry name" value="Asparaginase_C"/>
</dbReference>
<feature type="domain" description="Asparaginase/glutaminase C-terminal" evidence="5">
    <location>
        <begin position="228"/>
        <end position="343"/>
    </location>
</feature>
<dbReference type="SMART" id="SM00870">
    <property type="entry name" value="Asparaginase"/>
    <property type="match status" value="1"/>
</dbReference>
<dbReference type="InterPro" id="IPR006034">
    <property type="entry name" value="Asparaginase/glutaminase-like"/>
</dbReference>
<dbReference type="EMBL" id="BNAG01000003">
    <property type="protein sequence ID" value="GHE67292.1"/>
    <property type="molecule type" value="Genomic_DNA"/>
</dbReference>
<dbReference type="CDD" id="cd08963">
    <property type="entry name" value="L-asparaginase_I"/>
    <property type="match status" value="1"/>
</dbReference>
<dbReference type="PIRSF" id="PIRSF500176">
    <property type="entry name" value="L_ASNase"/>
    <property type="match status" value="1"/>
</dbReference>
<keyword evidence="2" id="KW-0378">Hydrolase</keyword>
<name>A0ABQ3I9R2_9BACT</name>
<dbReference type="Gene3D" id="3.40.50.40">
    <property type="match status" value="1"/>
</dbReference>
<dbReference type="PROSITE" id="PS51732">
    <property type="entry name" value="ASN_GLN_ASE_3"/>
    <property type="match status" value="1"/>
</dbReference>
<dbReference type="Gene3D" id="3.40.50.1170">
    <property type="entry name" value="L-asparaginase, N-terminal domain"/>
    <property type="match status" value="1"/>
</dbReference>